<dbReference type="EMBL" id="JACLYU010000012">
    <property type="protein sequence ID" value="MBM6699997.1"/>
    <property type="molecule type" value="Genomic_DNA"/>
</dbReference>
<gene>
    <name evidence="1" type="ORF">H7U32_06695</name>
</gene>
<dbReference type="Proteomes" id="UP000718821">
    <property type="component" value="Unassembled WGS sequence"/>
</dbReference>
<reference evidence="1" key="2">
    <citation type="journal article" date="2021" name="Sci. Rep.">
        <title>The distribution of antibiotic resistance genes in chicken gut microbiota commensals.</title>
        <authorList>
            <person name="Juricova H."/>
            <person name="Matiasovicova J."/>
            <person name="Kubasova T."/>
            <person name="Cejkova D."/>
            <person name="Rychlik I."/>
        </authorList>
    </citation>
    <scope>NUCLEOTIDE SEQUENCE</scope>
    <source>
        <strain evidence="1">An836</strain>
    </source>
</reference>
<keyword evidence="2" id="KW-1185">Reference proteome</keyword>
<reference evidence="1" key="1">
    <citation type="submission" date="2020-08" db="EMBL/GenBank/DDBJ databases">
        <authorList>
            <person name="Cejkova D."/>
            <person name="Kubasova T."/>
            <person name="Jahodarova E."/>
            <person name="Rychlik I."/>
        </authorList>
    </citation>
    <scope>NUCLEOTIDE SEQUENCE</scope>
    <source>
        <strain evidence="1">An836</strain>
    </source>
</reference>
<proteinExistence type="predicted"/>
<name>A0A938WYG4_9BIFI</name>
<protein>
    <submittedName>
        <fullName evidence="1">Uncharacterized protein</fullName>
    </submittedName>
</protein>
<evidence type="ECO:0000313" key="2">
    <source>
        <dbReference type="Proteomes" id="UP000718821"/>
    </source>
</evidence>
<dbReference type="RefSeq" id="WP_204469201.1">
    <property type="nucleotide sequence ID" value="NZ_JACLYU010000012.1"/>
</dbReference>
<evidence type="ECO:0000313" key="1">
    <source>
        <dbReference type="EMBL" id="MBM6699997.1"/>
    </source>
</evidence>
<dbReference type="AlphaFoldDB" id="A0A938WYG4"/>
<organism evidence="1 2">
    <name type="scientific">Bifidobacterium pullorum subsp. saeculare</name>
    <dbReference type="NCBI Taxonomy" id="78257"/>
    <lineage>
        <taxon>Bacteria</taxon>
        <taxon>Bacillati</taxon>
        <taxon>Actinomycetota</taxon>
        <taxon>Actinomycetes</taxon>
        <taxon>Bifidobacteriales</taxon>
        <taxon>Bifidobacteriaceae</taxon>
        <taxon>Bifidobacterium</taxon>
    </lineage>
</organism>
<accession>A0A938WYG4</accession>
<sequence>MTSRRLLAQAVEALSQVEGMAMDSADLAEDVIRLVQAWEGQDDGEAGMLQAVDSTVRALRQLVAGAVEGAPLVGDMGGWCSYHYQYRRVRGQRADMRIIYRRSSDGIQVLAFGNRHRPSDIYRHAAHNRSGQDD</sequence>
<comment type="caution">
    <text evidence="1">The sequence shown here is derived from an EMBL/GenBank/DDBJ whole genome shotgun (WGS) entry which is preliminary data.</text>
</comment>